<dbReference type="STRING" id="1177154.Y5S_03127"/>
<feature type="active site" description="For glutaminase activity" evidence="7">
    <location>
        <position position="110"/>
    </location>
</feature>
<evidence type="ECO:0000256" key="5">
    <source>
        <dbReference type="ARBA" id="ARBA00022840"/>
    </source>
</evidence>
<feature type="domain" description="CN hydrolase" evidence="11">
    <location>
        <begin position="1"/>
        <end position="242"/>
    </location>
</feature>
<dbReference type="Gene3D" id="3.40.50.620">
    <property type="entry name" value="HUPs"/>
    <property type="match status" value="1"/>
</dbReference>
<feature type="binding site" evidence="7">
    <location>
        <position position="369"/>
    </location>
    <ligand>
        <name>deamido-NAD(+)</name>
        <dbReference type="ChEBI" id="CHEBI:58437"/>
        <note>ligand shared between two neighboring subunits</note>
    </ligand>
</feature>
<dbReference type="InterPro" id="IPR036526">
    <property type="entry name" value="C-N_Hydrolase_sf"/>
</dbReference>
<dbReference type="NCBIfam" id="TIGR00552">
    <property type="entry name" value="nadE"/>
    <property type="match status" value="1"/>
</dbReference>
<dbReference type="AlphaFoldDB" id="A0A095SH83"/>
<dbReference type="eggNOG" id="COG0388">
    <property type="taxonomic scope" value="Bacteria"/>
</dbReference>
<evidence type="ECO:0000256" key="2">
    <source>
        <dbReference type="ARBA" id="ARBA00007145"/>
    </source>
</evidence>
<dbReference type="InterPro" id="IPR014445">
    <property type="entry name" value="Gln-dep_NAD_synthase"/>
</dbReference>
<evidence type="ECO:0000313" key="13">
    <source>
        <dbReference type="Proteomes" id="UP000029444"/>
    </source>
</evidence>
<dbReference type="GO" id="GO:0000257">
    <property type="term" value="F:nitrilase activity"/>
    <property type="evidence" value="ECO:0007669"/>
    <property type="project" value="UniProtKB-ARBA"/>
</dbReference>
<dbReference type="GO" id="GO:0005737">
    <property type="term" value="C:cytoplasm"/>
    <property type="evidence" value="ECO:0007669"/>
    <property type="project" value="InterPro"/>
</dbReference>
<dbReference type="InterPro" id="IPR022310">
    <property type="entry name" value="NAD/GMP_synthase"/>
</dbReference>
<feature type="binding site" evidence="7">
    <location>
        <position position="178"/>
    </location>
    <ligand>
        <name>L-glutamine</name>
        <dbReference type="ChEBI" id="CHEBI:58359"/>
    </ligand>
</feature>
<dbReference type="Pfam" id="PF02540">
    <property type="entry name" value="NAD_synthase"/>
    <property type="match status" value="1"/>
</dbReference>
<comment type="pathway">
    <text evidence="1 7 8">Cofactor biosynthesis; NAD(+) biosynthesis; NAD(+) from deamido-NAD(+) (L-Gln route): step 1/1.</text>
</comment>
<dbReference type="InterPro" id="IPR014729">
    <property type="entry name" value="Rossmann-like_a/b/a_fold"/>
</dbReference>
<reference evidence="12 13" key="1">
    <citation type="submission" date="2012-09" db="EMBL/GenBank/DDBJ databases">
        <title>Genome Sequence of alkane-degrading Bacterium Alcanivorax sp. 19-m-6.</title>
        <authorList>
            <person name="Lai Q."/>
            <person name="Shao Z."/>
        </authorList>
    </citation>
    <scope>NUCLEOTIDE SEQUENCE [LARGE SCALE GENOMIC DNA]</scope>
    <source>
        <strain evidence="12 13">19-m-6</strain>
    </source>
</reference>
<dbReference type="PROSITE" id="PS00920">
    <property type="entry name" value="NITRIL_CHT_1"/>
    <property type="match status" value="1"/>
</dbReference>
<feature type="binding site" evidence="7">
    <location>
        <position position="510"/>
    </location>
    <ligand>
        <name>deamido-NAD(+)</name>
        <dbReference type="ChEBI" id="CHEBI:58437"/>
        <note>ligand shared between two neighboring subunits</note>
    </ligand>
</feature>
<evidence type="ECO:0000256" key="7">
    <source>
        <dbReference type="HAMAP-Rule" id="MF_02090"/>
    </source>
</evidence>
<sequence>MRIIMAQQNALVGDIEGNAQRVIAAADEARRLLGADLVVFPELMLTGYPPEDLLLRPSLNSRVDAALAEIGEAVSVPVVLGYPAVRNGLRRNAAGVLFPGDAVPSHEYFKQCLPNYRVFDEKRYFQRGDSPCTFELGGWTFGLTICEDIWHGEPASQLQQAGADVVLNLNASPFRVNKVEERLEQVQARSRETGMSILYCNLVGGQDELVFDGASFACNSRGERCVQGGSFNEALIPVDLQCEDGSCDPVGELLPLPGVEQGIYQALVLATRDYVNKNGFKGALLGLSGGIDSALTLAVAVDALGPDRVEAVMMPFRYTSAMSLEDAEKQARTLRVKYRVMPIEPAFNGFMGILDEAFAGLEKDTTEENLQARCRGVILMALSNKSGSVVLTTGNKSEMAVGYATLYGDMAGGFSVLKDVFKTMVFRLAWWRNQQAGSEIIPERVITRPPSAELAPDQVDTDSLPDYDELDAILQRYVEQDMSAEAVIRDGFDRDNVYRVVKLTDRNEYKRRQAAVGPRVSRRAFGKDRRYPITNGWRPGD</sequence>
<evidence type="ECO:0000256" key="4">
    <source>
        <dbReference type="ARBA" id="ARBA00022741"/>
    </source>
</evidence>
<keyword evidence="13" id="KW-1185">Reference proteome</keyword>
<dbReference type="GO" id="GO:0004359">
    <property type="term" value="F:glutaminase activity"/>
    <property type="evidence" value="ECO:0007669"/>
    <property type="project" value="InterPro"/>
</dbReference>
<evidence type="ECO:0000256" key="10">
    <source>
        <dbReference type="RuleBase" id="RU003811"/>
    </source>
</evidence>
<evidence type="ECO:0000259" key="11">
    <source>
        <dbReference type="PROSITE" id="PS50263"/>
    </source>
</evidence>
<comment type="similarity">
    <text evidence="10">Belongs to the NAD synthetase family.</text>
</comment>
<feature type="binding site" evidence="7">
    <location>
        <position position="116"/>
    </location>
    <ligand>
        <name>L-glutamine</name>
        <dbReference type="ChEBI" id="CHEBI:58359"/>
    </ligand>
</feature>
<proteinExistence type="inferred from homology"/>
<dbReference type="GO" id="GO:0003952">
    <property type="term" value="F:NAD+ synthase (glutamine-hydrolyzing) activity"/>
    <property type="evidence" value="ECO:0007669"/>
    <property type="project" value="UniProtKB-UniRule"/>
</dbReference>
<keyword evidence="4 7" id="KW-0547">Nucleotide-binding</keyword>
<dbReference type="RefSeq" id="WP_035234371.1">
    <property type="nucleotide sequence ID" value="NZ_ARXV01000015.1"/>
</dbReference>
<keyword evidence="3 7" id="KW-0436">Ligase</keyword>
<dbReference type="PATRIC" id="fig|1177154.3.peg.3167"/>
<evidence type="ECO:0000256" key="1">
    <source>
        <dbReference type="ARBA" id="ARBA00005188"/>
    </source>
</evidence>
<dbReference type="PANTHER" id="PTHR23090">
    <property type="entry name" value="NH 3 /GLUTAMINE-DEPENDENT NAD + SYNTHETASE"/>
    <property type="match status" value="1"/>
</dbReference>
<dbReference type="PROSITE" id="PS50263">
    <property type="entry name" value="CN_HYDROLASE"/>
    <property type="match status" value="1"/>
</dbReference>
<evidence type="ECO:0000256" key="6">
    <source>
        <dbReference type="ARBA" id="ARBA00023027"/>
    </source>
</evidence>
<dbReference type="PANTHER" id="PTHR23090:SF9">
    <property type="entry name" value="GLUTAMINE-DEPENDENT NAD(+) SYNTHETASE"/>
    <property type="match status" value="1"/>
</dbReference>
<dbReference type="InterPro" id="IPR003694">
    <property type="entry name" value="NAD_synthase"/>
</dbReference>
<dbReference type="InterPro" id="IPR000132">
    <property type="entry name" value="Nitrilase/CN_hydratase_CS"/>
</dbReference>
<dbReference type="GO" id="GO:0005524">
    <property type="term" value="F:ATP binding"/>
    <property type="evidence" value="ECO:0007669"/>
    <property type="project" value="UniProtKB-UniRule"/>
</dbReference>
<gene>
    <name evidence="7" type="primary">nadE</name>
    <name evidence="12" type="ORF">Y5S_03127</name>
</gene>
<feature type="binding site" evidence="7">
    <location>
        <position position="393"/>
    </location>
    <ligand>
        <name>ATP</name>
        <dbReference type="ChEBI" id="CHEBI:30616"/>
    </ligand>
</feature>
<feature type="binding site" evidence="7">
    <location>
        <position position="172"/>
    </location>
    <ligand>
        <name>L-glutamine</name>
        <dbReference type="ChEBI" id="CHEBI:58359"/>
    </ligand>
</feature>
<dbReference type="PIRSF" id="PIRSF006630">
    <property type="entry name" value="NADS_GAT"/>
    <property type="match status" value="1"/>
</dbReference>
<feature type="active site" description="Nucleophile; for glutaminase activity" evidence="7">
    <location>
        <position position="146"/>
    </location>
</feature>
<comment type="similarity">
    <text evidence="2 7 8">In the C-terminal section; belongs to the NAD synthetase family.</text>
</comment>
<feature type="binding site" evidence="7">
    <location>
        <begin position="286"/>
        <end position="293"/>
    </location>
    <ligand>
        <name>ATP</name>
        <dbReference type="ChEBI" id="CHEBI:30616"/>
    </ligand>
</feature>
<evidence type="ECO:0000256" key="3">
    <source>
        <dbReference type="ARBA" id="ARBA00022598"/>
    </source>
</evidence>
<dbReference type="Pfam" id="PF00795">
    <property type="entry name" value="CN_hydrolase"/>
    <property type="match status" value="1"/>
</dbReference>
<dbReference type="UniPathway" id="UPA00253">
    <property type="reaction ID" value="UER00334"/>
</dbReference>
<feature type="active site" description="Proton acceptor; for glutaminase activity" evidence="7">
    <location>
        <position position="42"/>
    </location>
</feature>
<dbReference type="HAMAP" id="MF_02090">
    <property type="entry name" value="NadE_glutamine_dep"/>
    <property type="match status" value="1"/>
</dbReference>
<dbReference type="SUPFAM" id="SSF56317">
    <property type="entry name" value="Carbon-nitrogen hydrolase"/>
    <property type="match status" value="1"/>
</dbReference>
<protein>
    <recommendedName>
        <fullName evidence="7 8">Glutamine-dependent NAD(+) synthetase</fullName>
        <ecNumber evidence="7 8">6.3.5.1</ecNumber>
    </recommendedName>
    <alternativeName>
        <fullName evidence="7 8">NAD(+) synthase [glutamine-hydrolyzing]</fullName>
    </alternativeName>
</protein>
<evidence type="ECO:0000256" key="8">
    <source>
        <dbReference type="PIRNR" id="PIRNR006630"/>
    </source>
</evidence>
<organism evidence="12 13">
    <name type="scientific">Alcanivorax nanhaiticus</name>
    <dbReference type="NCBI Taxonomy" id="1177154"/>
    <lineage>
        <taxon>Bacteria</taxon>
        <taxon>Pseudomonadati</taxon>
        <taxon>Pseudomonadota</taxon>
        <taxon>Gammaproteobacteria</taxon>
        <taxon>Oceanospirillales</taxon>
        <taxon>Alcanivoracaceae</taxon>
        <taxon>Alcanivorax</taxon>
    </lineage>
</organism>
<dbReference type="GO" id="GO:0008795">
    <property type="term" value="F:NAD+ synthase activity"/>
    <property type="evidence" value="ECO:0007669"/>
    <property type="project" value="UniProtKB-UniRule"/>
</dbReference>
<dbReference type="CDD" id="cd07570">
    <property type="entry name" value="GAT_Gln-NAD-synth"/>
    <property type="match status" value="1"/>
</dbReference>
<comment type="caution">
    <text evidence="12">The sequence shown here is derived from an EMBL/GenBank/DDBJ whole genome shotgun (WGS) entry which is preliminary data.</text>
</comment>
<dbReference type="SUPFAM" id="SSF52402">
    <property type="entry name" value="Adenine nucleotide alpha hydrolases-like"/>
    <property type="match status" value="1"/>
</dbReference>
<evidence type="ECO:0000313" key="12">
    <source>
        <dbReference type="EMBL" id="KGD63704.1"/>
    </source>
</evidence>
<dbReference type="OrthoDB" id="9760188at2"/>
<comment type="function">
    <text evidence="7">Catalyzes the ATP-dependent amidation of deamido-NAD to form NAD. Uses L-glutamine as a nitrogen source.</text>
</comment>
<dbReference type="CDD" id="cd00553">
    <property type="entry name" value="NAD_synthase"/>
    <property type="match status" value="1"/>
</dbReference>
<feature type="active site" description="Proton acceptor" evidence="9">
    <location>
        <position position="42"/>
    </location>
</feature>
<keyword evidence="6 7" id="KW-0520">NAD</keyword>
<comment type="catalytic activity">
    <reaction evidence="7 8">
        <text>deamido-NAD(+) + L-glutamine + ATP + H2O = L-glutamate + AMP + diphosphate + NAD(+) + H(+)</text>
        <dbReference type="Rhea" id="RHEA:24384"/>
        <dbReference type="ChEBI" id="CHEBI:15377"/>
        <dbReference type="ChEBI" id="CHEBI:15378"/>
        <dbReference type="ChEBI" id="CHEBI:29985"/>
        <dbReference type="ChEBI" id="CHEBI:30616"/>
        <dbReference type="ChEBI" id="CHEBI:33019"/>
        <dbReference type="ChEBI" id="CHEBI:57540"/>
        <dbReference type="ChEBI" id="CHEBI:58359"/>
        <dbReference type="ChEBI" id="CHEBI:58437"/>
        <dbReference type="ChEBI" id="CHEBI:456215"/>
        <dbReference type="EC" id="6.3.5.1"/>
    </reaction>
</comment>
<keyword evidence="5 7" id="KW-0067">ATP-binding</keyword>
<dbReference type="NCBIfam" id="NF010588">
    <property type="entry name" value="PRK13981.1"/>
    <property type="match status" value="1"/>
</dbReference>
<feature type="binding site" evidence="7">
    <location>
        <position position="398"/>
    </location>
    <ligand>
        <name>deamido-NAD(+)</name>
        <dbReference type="ChEBI" id="CHEBI:58437"/>
        <note>ligand shared between two neighboring subunits</note>
    </ligand>
</feature>
<accession>A0A095SH83</accession>
<dbReference type="EMBL" id="ARXV01000015">
    <property type="protein sequence ID" value="KGD63704.1"/>
    <property type="molecule type" value="Genomic_DNA"/>
</dbReference>
<evidence type="ECO:0000256" key="9">
    <source>
        <dbReference type="PROSITE-ProRule" id="PRU10139"/>
    </source>
</evidence>
<dbReference type="Gene3D" id="3.60.110.10">
    <property type="entry name" value="Carbon-nitrogen hydrolase"/>
    <property type="match status" value="1"/>
</dbReference>
<dbReference type="GO" id="GO:0009435">
    <property type="term" value="P:NAD+ biosynthetic process"/>
    <property type="evidence" value="ECO:0007669"/>
    <property type="project" value="UniProtKB-UniRule"/>
</dbReference>
<dbReference type="EC" id="6.3.5.1" evidence="7 8"/>
<dbReference type="eggNOG" id="COG0171">
    <property type="taxonomic scope" value="Bacteria"/>
</dbReference>
<comment type="caution">
    <text evidence="7">Lacks conserved residue(s) required for the propagation of feature annotation.</text>
</comment>
<dbReference type="InterPro" id="IPR003010">
    <property type="entry name" value="C-N_Hydrolase"/>
</dbReference>
<dbReference type="Proteomes" id="UP000029444">
    <property type="component" value="Unassembled WGS sequence"/>
</dbReference>
<name>A0A095SH83_9GAMM</name>
<dbReference type="FunFam" id="3.40.50.620:FF:000106">
    <property type="entry name" value="Glutamine-dependent NAD(+) synthetase"/>
    <property type="match status" value="1"/>
</dbReference>